<sequence>MHKEKNESQLRIPTTFTVSMTRTEAFNRIQAVMSVDGIEFKMLGLTDNNRVIEATLVKTEQGLKAFNKLLQELK</sequence>
<reference evidence="1 2" key="1">
    <citation type="journal article" date="2015" name="Nature">
        <title>rRNA introns, odd ribosomes, and small enigmatic genomes across a large radiation of phyla.</title>
        <authorList>
            <person name="Brown C.T."/>
            <person name="Hug L.A."/>
            <person name="Thomas B.C."/>
            <person name="Sharon I."/>
            <person name="Castelle C.J."/>
            <person name="Singh A."/>
            <person name="Wilkins M.J."/>
            <person name="Williams K.H."/>
            <person name="Banfield J.F."/>
        </authorList>
    </citation>
    <scope>NUCLEOTIDE SEQUENCE [LARGE SCALE GENOMIC DNA]</scope>
</reference>
<dbReference type="EMBL" id="LBOI01000004">
    <property type="protein sequence ID" value="KKP31872.1"/>
    <property type="molecule type" value="Genomic_DNA"/>
</dbReference>
<dbReference type="Proteomes" id="UP000034803">
    <property type="component" value="Unassembled WGS sequence"/>
</dbReference>
<proteinExistence type="predicted"/>
<protein>
    <submittedName>
        <fullName evidence="1">Uncharacterized protein</fullName>
    </submittedName>
</protein>
<comment type="caution">
    <text evidence="1">The sequence shown here is derived from an EMBL/GenBank/DDBJ whole genome shotgun (WGS) entry which is preliminary data.</text>
</comment>
<evidence type="ECO:0000313" key="2">
    <source>
        <dbReference type="Proteomes" id="UP000034803"/>
    </source>
</evidence>
<gene>
    <name evidence="1" type="ORF">UR21_C0004G0008</name>
</gene>
<evidence type="ECO:0000313" key="1">
    <source>
        <dbReference type="EMBL" id="KKP31872.1"/>
    </source>
</evidence>
<organism evidence="1 2">
    <name type="scientific">Candidatus Woesebacteria bacterium GW2011_GWC2_31_9</name>
    <dbReference type="NCBI Taxonomy" id="1618586"/>
    <lineage>
        <taxon>Bacteria</taxon>
        <taxon>Candidatus Woeseibacteriota</taxon>
    </lineage>
</organism>
<dbReference type="AlphaFoldDB" id="A0A0G0BLD7"/>
<name>A0A0G0BLD7_9BACT</name>
<accession>A0A0G0BLD7</accession>